<dbReference type="InterPro" id="IPR009050">
    <property type="entry name" value="Globin-like_sf"/>
</dbReference>
<organism evidence="4 5">
    <name type="scientific">Caenorhabditis auriculariae</name>
    <dbReference type="NCBI Taxonomy" id="2777116"/>
    <lineage>
        <taxon>Eukaryota</taxon>
        <taxon>Metazoa</taxon>
        <taxon>Ecdysozoa</taxon>
        <taxon>Nematoda</taxon>
        <taxon>Chromadorea</taxon>
        <taxon>Rhabditida</taxon>
        <taxon>Rhabditina</taxon>
        <taxon>Rhabditomorpha</taxon>
        <taxon>Rhabditoidea</taxon>
        <taxon>Rhabditidae</taxon>
        <taxon>Peloderinae</taxon>
        <taxon>Caenorhabditis</taxon>
    </lineage>
</organism>
<dbReference type="Pfam" id="PF00042">
    <property type="entry name" value="Globin"/>
    <property type="match status" value="1"/>
</dbReference>
<evidence type="ECO:0000259" key="3">
    <source>
        <dbReference type="PROSITE" id="PS01033"/>
    </source>
</evidence>
<evidence type="ECO:0000256" key="1">
    <source>
        <dbReference type="RuleBase" id="RU000356"/>
    </source>
</evidence>
<feature type="domain" description="Globin" evidence="3">
    <location>
        <begin position="93"/>
        <end position="249"/>
    </location>
</feature>
<dbReference type="Gene3D" id="1.10.490.10">
    <property type="entry name" value="Globins"/>
    <property type="match status" value="1"/>
</dbReference>
<dbReference type="Proteomes" id="UP000835052">
    <property type="component" value="Unassembled WGS sequence"/>
</dbReference>
<keyword evidence="1" id="KW-0561">Oxygen transport</keyword>
<dbReference type="InterPro" id="IPR053341">
    <property type="entry name" value="Oxidative_stress_globin-like"/>
</dbReference>
<dbReference type="SUPFAM" id="SSF46458">
    <property type="entry name" value="Globin-like"/>
    <property type="match status" value="1"/>
</dbReference>
<dbReference type="AlphaFoldDB" id="A0A8S1GLU2"/>
<dbReference type="PANTHER" id="PTHR47768">
    <property type="entry name" value="GLOBIN RELATED-RELATED"/>
    <property type="match status" value="1"/>
</dbReference>
<dbReference type="CDD" id="cd01040">
    <property type="entry name" value="Mb-like"/>
    <property type="match status" value="1"/>
</dbReference>
<gene>
    <name evidence="4" type="ORF">CAUJ_LOCUS16</name>
</gene>
<comment type="similarity">
    <text evidence="1">Belongs to the globin family.</text>
</comment>
<keyword evidence="1" id="KW-0813">Transport</keyword>
<accession>A0A8S1GLU2</accession>
<keyword evidence="1" id="KW-0349">Heme</keyword>
<dbReference type="InterPro" id="IPR000971">
    <property type="entry name" value="Globin"/>
</dbReference>
<evidence type="ECO:0000313" key="4">
    <source>
        <dbReference type="EMBL" id="CAD6184097.1"/>
    </source>
</evidence>
<dbReference type="InterPro" id="IPR044399">
    <property type="entry name" value="Mb-like_M"/>
</dbReference>
<comment type="caution">
    <text evidence="4">The sequence shown here is derived from an EMBL/GenBank/DDBJ whole genome shotgun (WGS) entry which is preliminary data.</text>
</comment>
<sequence length="262" mass="30663">MYMSNAVYDVFRCCVRMPSASLSKLPAAARQFVSHVFSLLSSSQTTSSSNEKRANFSTPQANRRNKVEDRRMSENSGSNVIVQIHTKSIEKWEPNVREKELLRRTWSDEFDFLYDLGSAIYCYIFDHNPHCKQLFPFIANYEGDAWKHSKEFRTQALKFVQTLAHVVKNIYHMDRVEPYLYAIGQRHCRFAERGFKHEYWDIFQDAMEHALEARMKSLTSLDITEKEEAVKVWRTLALYTVVHMRAGYLDGLQGINRFPPLV</sequence>
<keyword evidence="1" id="KW-0479">Metal-binding</keyword>
<name>A0A8S1GLU2_9PELO</name>
<feature type="region of interest" description="Disordered" evidence="2">
    <location>
        <begin position="46"/>
        <end position="77"/>
    </location>
</feature>
<keyword evidence="5" id="KW-1185">Reference proteome</keyword>
<evidence type="ECO:0000313" key="5">
    <source>
        <dbReference type="Proteomes" id="UP000835052"/>
    </source>
</evidence>
<dbReference type="PANTHER" id="PTHR47768:SF1">
    <property type="entry name" value="GLOBIN FAMILY PROFILE DOMAIN-CONTAINING PROTEIN"/>
    <property type="match status" value="1"/>
</dbReference>
<evidence type="ECO:0000256" key="2">
    <source>
        <dbReference type="SAM" id="MobiDB-lite"/>
    </source>
</evidence>
<dbReference type="InterPro" id="IPR012292">
    <property type="entry name" value="Globin/Proto"/>
</dbReference>
<dbReference type="GO" id="GO:0005344">
    <property type="term" value="F:oxygen carrier activity"/>
    <property type="evidence" value="ECO:0007669"/>
    <property type="project" value="UniProtKB-KW"/>
</dbReference>
<dbReference type="GO" id="GO:0020037">
    <property type="term" value="F:heme binding"/>
    <property type="evidence" value="ECO:0007669"/>
    <property type="project" value="InterPro"/>
</dbReference>
<reference evidence="4" key="1">
    <citation type="submission" date="2020-10" db="EMBL/GenBank/DDBJ databases">
        <authorList>
            <person name="Kikuchi T."/>
        </authorList>
    </citation>
    <scope>NUCLEOTIDE SEQUENCE</scope>
    <source>
        <strain evidence="4">NKZ352</strain>
    </source>
</reference>
<dbReference type="EMBL" id="CAJGYM010000001">
    <property type="protein sequence ID" value="CAD6184097.1"/>
    <property type="molecule type" value="Genomic_DNA"/>
</dbReference>
<keyword evidence="1" id="KW-0408">Iron</keyword>
<dbReference type="PROSITE" id="PS01033">
    <property type="entry name" value="GLOBIN"/>
    <property type="match status" value="1"/>
</dbReference>
<dbReference type="OrthoDB" id="436496at2759"/>
<dbReference type="GO" id="GO:0019825">
    <property type="term" value="F:oxygen binding"/>
    <property type="evidence" value="ECO:0007669"/>
    <property type="project" value="InterPro"/>
</dbReference>
<proteinExistence type="inferred from homology"/>
<protein>
    <recommendedName>
        <fullName evidence="3">Globin domain-containing protein</fullName>
    </recommendedName>
</protein>